<dbReference type="RefSeq" id="WP_175490650.1">
    <property type="nucleotide sequence ID" value="NZ_FOTS01000056.1"/>
</dbReference>
<protein>
    <submittedName>
        <fullName evidence="1">Uncharacterized protein</fullName>
    </submittedName>
</protein>
<evidence type="ECO:0000313" key="2">
    <source>
        <dbReference type="Proteomes" id="UP000199520"/>
    </source>
</evidence>
<organism evidence="1 2">
    <name type="scientific">Pelosinus propionicus DSM 13327</name>
    <dbReference type="NCBI Taxonomy" id="1123291"/>
    <lineage>
        <taxon>Bacteria</taxon>
        <taxon>Bacillati</taxon>
        <taxon>Bacillota</taxon>
        <taxon>Negativicutes</taxon>
        <taxon>Selenomonadales</taxon>
        <taxon>Sporomusaceae</taxon>
        <taxon>Pelosinus</taxon>
    </lineage>
</organism>
<reference evidence="2" key="1">
    <citation type="submission" date="2016-10" db="EMBL/GenBank/DDBJ databases">
        <authorList>
            <person name="Varghese N."/>
            <person name="Submissions S."/>
        </authorList>
    </citation>
    <scope>NUCLEOTIDE SEQUENCE [LARGE SCALE GENOMIC DNA]</scope>
    <source>
        <strain evidence="2">DSM 13327</strain>
    </source>
</reference>
<evidence type="ECO:0000313" key="1">
    <source>
        <dbReference type="EMBL" id="SFM21509.1"/>
    </source>
</evidence>
<name>A0A1I4P184_9FIRM</name>
<dbReference type="EMBL" id="FOTS01000056">
    <property type="protein sequence ID" value="SFM21509.1"/>
    <property type="molecule type" value="Genomic_DNA"/>
</dbReference>
<dbReference type="AlphaFoldDB" id="A0A1I4P184"/>
<accession>A0A1I4P184</accession>
<gene>
    <name evidence="1" type="ORF">SAMN04490355_10566</name>
</gene>
<dbReference type="Proteomes" id="UP000199520">
    <property type="component" value="Unassembled WGS sequence"/>
</dbReference>
<sequence>MIVYAYIDTYYDSAHGYQVHILKCLLEKPQGIDVEELEVESIDKVFYDGEKIRVLN</sequence>
<proteinExistence type="predicted"/>
<dbReference type="STRING" id="1123291.SAMN04490355_10566"/>
<keyword evidence="2" id="KW-1185">Reference proteome</keyword>